<keyword evidence="4" id="KW-1185">Reference proteome</keyword>
<reference evidence="3 4" key="1">
    <citation type="submission" date="2021-03" db="EMBL/GenBank/DDBJ databases">
        <title>Muricauda lutimaris sp. nov. and Muricauda ruestringensis sp. nov, two marine members of the Flavobacteriaceae isolated from deep sea sediments of Western Pacific.</title>
        <authorList>
            <person name="Zhao S."/>
            <person name="Liu R."/>
        </authorList>
    </citation>
    <scope>NUCLEOTIDE SEQUENCE [LARGE SCALE GENOMIC DNA]</scope>
    <source>
        <strain evidence="3 4">BC31-3-A3</strain>
    </source>
</reference>
<dbReference type="InterPro" id="IPR011010">
    <property type="entry name" value="DNA_brk_join_enz"/>
</dbReference>
<evidence type="ECO:0000259" key="2">
    <source>
        <dbReference type="PROSITE" id="PS51898"/>
    </source>
</evidence>
<name>A0ABS3FD85_9FLAO</name>
<evidence type="ECO:0000313" key="3">
    <source>
        <dbReference type="EMBL" id="MBO0340936.1"/>
    </source>
</evidence>
<evidence type="ECO:0000313" key="4">
    <source>
        <dbReference type="Proteomes" id="UP000664807"/>
    </source>
</evidence>
<dbReference type="Pfam" id="PF00589">
    <property type="entry name" value="Phage_integrase"/>
    <property type="match status" value="1"/>
</dbReference>
<keyword evidence="1" id="KW-0233">DNA recombination</keyword>
<accession>A0ABS3FD85</accession>
<dbReference type="Gene3D" id="1.10.443.10">
    <property type="entry name" value="Intergrase catalytic core"/>
    <property type="match status" value="1"/>
</dbReference>
<dbReference type="Proteomes" id="UP000664807">
    <property type="component" value="Unassembled WGS sequence"/>
</dbReference>
<evidence type="ECO:0000256" key="1">
    <source>
        <dbReference type="ARBA" id="ARBA00023172"/>
    </source>
</evidence>
<organism evidence="3 4">
    <name type="scientific">Flagellimonas profundi</name>
    <dbReference type="NCBI Taxonomy" id="2915620"/>
    <lineage>
        <taxon>Bacteria</taxon>
        <taxon>Pseudomonadati</taxon>
        <taxon>Bacteroidota</taxon>
        <taxon>Flavobacteriia</taxon>
        <taxon>Flavobacteriales</taxon>
        <taxon>Flavobacteriaceae</taxon>
        <taxon>Flagellimonas</taxon>
    </lineage>
</organism>
<protein>
    <submittedName>
        <fullName evidence="3">Tyrosine-type recombinase/integrase</fullName>
    </submittedName>
</protein>
<sequence length="181" mass="20559">MTGSTYLDYDKALAKGMRLIRSGADPNFGLLIVVGINVGLRVGDLLNLSFADLKKDVINIVEQKNGNKRKIKVTAPIKRAMEHFQDSLAYELGGHPFTSQKGTVYSIQQINRKLKDHFKGKRISTHSLRKTWGRFIWESSNHSPKALTLLNQHFGHANFSDTKRYLGITQDEMDSVFDFFE</sequence>
<dbReference type="SUPFAM" id="SSF56349">
    <property type="entry name" value="DNA breaking-rejoining enzymes"/>
    <property type="match status" value="1"/>
</dbReference>
<dbReference type="PROSITE" id="PS51898">
    <property type="entry name" value="TYR_RECOMBINASE"/>
    <property type="match status" value="1"/>
</dbReference>
<comment type="caution">
    <text evidence="3">The sequence shown here is derived from an EMBL/GenBank/DDBJ whole genome shotgun (WGS) entry which is preliminary data.</text>
</comment>
<dbReference type="RefSeq" id="WP_207026505.1">
    <property type="nucleotide sequence ID" value="NZ_JAFLNM010000001.1"/>
</dbReference>
<dbReference type="InterPro" id="IPR013762">
    <property type="entry name" value="Integrase-like_cat_sf"/>
</dbReference>
<proteinExistence type="predicted"/>
<gene>
    <name evidence="3" type="ORF">J0654_04735</name>
</gene>
<dbReference type="EMBL" id="JAFLNM010000001">
    <property type="protein sequence ID" value="MBO0340936.1"/>
    <property type="molecule type" value="Genomic_DNA"/>
</dbReference>
<dbReference type="InterPro" id="IPR002104">
    <property type="entry name" value="Integrase_catalytic"/>
</dbReference>
<feature type="domain" description="Tyr recombinase" evidence="2">
    <location>
        <begin position="1"/>
        <end position="178"/>
    </location>
</feature>